<accession>A0ABN7JDF9</accession>
<name>A0ABN7JDF9_9HYPH</name>
<evidence type="ECO:0000313" key="2">
    <source>
        <dbReference type="EMBL" id="CAD7024615.1"/>
    </source>
</evidence>
<dbReference type="Proteomes" id="UP000606921">
    <property type="component" value="Unassembled WGS sequence"/>
</dbReference>
<reference evidence="2 3" key="1">
    <citation type="submission" date="2020-11" db="EMBL/GenBank/DDBJ databases">
        <authorList>
            <person name="Lassalle F."/>
        </authorList>
    </citation>
    <scope>NUCLEOTIDE SEQUENCE [LARGE SCALE GENOMIC DNA]</scope>
    <source>
        <strain evidence="2 3">JC140</strain>
    </source>
</reference>
<protein>
    <submittedName>
        <fullName evidence="2">Uncharacterized protein</fullName>
    </submittedName>
</protein>
<evidence type="ECO:0000256" key="1">
    <source>
        <dbReference type="SAM" id="MobiDB-lite"/>
    </source>
</evidence>
<dbReference type="RefSeq" id="WP_142591301.1">
    <property type="nucleotide sequence ID" value="NZ_CABFWF030000001.1"/>
</dbReference>
<keyword evidence="3" id="KW-1185">Reference proteome</keyword>
<gene>
    <name evidence="2" type="ORF">REJC140_00500</name>
</gene>
<feature type="region of interest" description="Disordered" evidence="1">
    <location>
        <begin position="74"/>
        <end position="100"/>
    </location>
</feature>
<evidence type="ECO:0000313" key="3">
    <source>
        <dbReference type="Proteomes" id="UP000606921"/>
    </source>
</evidence>
<sequence>MAVPTVADDARKPEVAAWLTVWARRYTRCEAVASRIARRTILVASTNPDVLDGPDIKRDLLVLLHALALEEIGAAHRPREEPGHPDEVAQSGRGSGRCQS</sequence>
<comment type="caution">
    <text evidence="2">The sequence shown here is derived from an EMBL/GenBank/DDBJ whole genome shotgun (WGS) entry which is preliminary data.</text>
</comment>
<dbReference type="EMBL" id="CABFWF030000001">
    <property type="protein sequence ID" value="CAD7024615.1"/>
    <property type="molecule type" value="Genomic_DNA"/>
</dbReference>
<feature type="compositionally biased region" description="Basic and acidic residues" evidence="1">
    <location>
        <begin position="74"/>
        <end position="87"/>
    </location>
</feature>
<proteinExistence type="predicted"/>
<organism evidence="2 3">
    <name type="scientific">Pseudorhizobium endolithicum</name>
    <dbReference type="NCBI Taxonomy" id="1191678"/>
    <lineage>
        <taxon>Bacteria</taxon>
        <taxon>Pseudomonadati</taxon>
        <taxon>Pseudomonadota</taxon>
        <taxon>Alphaproteobacteria</taxon>
        <taxon>Hyphomicrobiales</taxon>
        <taxon>Rhizobiaceae</taxon>
        <taxon>Rhizobium/Agrobacterium group</taxon>
        <taxon>Pseudorhizobium</taxon>
    </lineage>
</organism>